<feature type="domain" description="PDZ" evidence="3">
    <location>
        <begin position="289"/>
        <end position="365"/>
    </location>
</feature>
<evidence type="ECO:0000259" key="3">
    <source>
        <dbReference type="PROSITE" id="PS50106"/>
    </source>
</evidence>
<keyword evidence="2" id="KW-0732">Signal</keyword>
<dbReference type="InterPro" id="IPR009003">
    <property type="entry name" value="Peptidase_S1_PA"/>
</dbReference>
<evidence type="ECO:0000256" key="1">
    <source>
        <dbReference type="ARBA" id="ARBA00010541"/>
    </source>
</evidence>
<evidence type="ECO:0000313" key="4">
    <source>
        <dbReference type="EMBL" id="QUV93590.1"/>
    </source>
</evidence>
<dbReference type="InterPro" id="IPR001478">
    <property type="entry name" value="PDZ"/>
</dbReference>
<sequence length="490" mass="51633">MMLSHSARALTMKVLAGALLSGAIGYAQVAERPRDAASASRRPDLRKSDTTGVGRWLVIVNHHVTMGELTAAAEDVSTAALDGTCAPSDVVLTNVTTGIVVDDKGHVLTQLVNVPPGPGNPTIVVQTQDRQEFQARFIGRDGATGLCVLQVPGLQVAPPTMHALAAPERKLSVRDTRASTKPLTVRIMLPMFQPPAAHAAPGRAEESASRLVWDEVVTDWVVDPSLALPVEANCGIAVDSQNRLVAIVQPKGKSLRMLPVTDVKRVMHRIISAGKSVPHGWLGIEGKTLATFPAEERARFGASAAQGVVVTAVVPGSPAEEAGLSPGDLILTANDQPLESRRELNEVVVSHAAGETLKLLVERDGQQQVCEVTLGSPEDMPTPRAPAAEHLAIGLVTSDLTTQLAQFFGVAGGLLVTHVLADSPAAAAGLRSGDVIVRVEGQPVRRGRDLSAVILQSLSQQGEAPVTVEIIRERQAQQLLLTLPLPPPKL</sequence>
<dbReference type="EMBL" id="CP072642">
    <property type="protein sequence ID" value="QUV93590.1"/>
    <property type="molecule type" value="Genomic_DNA"/>
</dbReference>
<feature type="chain" id="PRO_5047427707" evidence="2">
    <location>
        <begin position="30"/>
        <end position="490"/>
    </location>
</feature>
<reference evidence="4 5" key="1">
    <citation type="submission" date="2021-03" db="EMBL/GenBank/DDBJ databases">
        <title>Genomic and phenotypic characterization of Chloracidobacterium isolates provides evidence for multiple species.</title>
        <authorList>
            <person name="Saini M.K."/>
            <person name="Costas A.M.G."/>
            <person name="Tank M."/>
            <person name="Bryant D.A."/>
        </authorList>
    </citation>
    <scope>NUCLEOTIDE SEQUENCE [LARGE SCALE GENOMIC DNA]</scope>
    <source>
        <strain evidence="4 5">N</strain>
    </source>
</reference>
<dbReference type="Pfam" id="PF13180">
    <property type="entry name" value="PDZ_2"/>
    <property type="match status" value="2"/>
</dbReference>
<dbReference type="RefSeq" id="WP_211421958.1">
    <property type="nucleotide sequence ID" value="NZ_CP072642.1"/>
</dbReference>
<proteinExistence type="inferred from homology"/>
<dbReference type="PANTHER" id="PTHR22939:SF129">
    <property type="entry name" value="SERINE PROTEASE HTRA2, MITOCHONDRIAL"/>
    <property type="match status" value="1"/>
</dbReference>
<organism evidence="4 5">
    <name type="scientific">Chloracidobacterium sp. N</name>
    <dbReference type="NCBI Taxonomy" id="2821540"/>
    <lineage>
        <taxon>Bacteria</taxon>
        <taxon>Pseudomonadati</taxon>
        <taxon>Acidobacteriota</taxon>
        <taxon>Terriglobia</taxon>
        <taxon>Terriglobales</taxon>
        <taxon>Acidobacteriaceae</taxon>
        <taxon>Chloracidobacterium</taxon>
        <taxon>Chloracidobacterium aggregatum</taxon>
    </lineage>
</organism>
<dbReference type="PROSITE" id="PS50106">
    <property type="entry name" value="PDZ"/>
    <property type="match status" value="2"/>
</dbReference>
<gene>
    <name evidence="4" type="ORF">J8C05_09450</name>
</gene>
<dbReference type="Gene3D" id="2.40.10.10">
    <property type="entry name" value="Trypsin-like serine proteases"/>
    <property type="match status" value="1"/>
</dbReference>
<dbReference type="SUPFAM" id="SSF50494">
    <property type="entry name" value="Trypsin-like serine proteases"/>
    <property type="match status" value="1"/>
</dbReference>
<feature type="domain" description="PDZ" evidence="3">
    <location>
        <begin position="379"/>
        <end position="474"/>
    </location>
</feature>
<dbReference type="Proteomes" id="UP000677668">
    <property type="component" value="Chromosome 1"/>
</dbReference>
<dbReference type="SUPFAM" id="SSF50156">
    <property type="entry name" value="PDZ domain-like"/>
    <property type="match status" value="2"/>
</dbReference>
<dbReference type="InterPro" id="IPR036034">
    <property type="entry name" value="PDZ_sf"/>
</dbReference>
<accession>A0ABX8AYY6</accession>
<feature type="signal peptide" evidence="2">
    <location>
        <begin position="1"/>
        <end position="29"/>
    </location>
</feature>
<evidence type="ECO:0000313" key="5">
    <source>
        <dbReference type="Proteomes" id="UP000677668"/>
    </source>
</evidence>
<protein>
    <submittedName>
        <fullName evidence="4">PDZ domain-containing protein</fullName>
    </submittedName>
</protein>
<keyword evidence="5" id="KW-1185">Reference proteome</keyword>
<dbReference type="PANTHER" id="PTHR22939">
    <property type="entry name" value="SERINE PROTEASE FAMILY S1C HTRA-RELATED"/>
    <property type="match status" value="1"/>
</dbReference>
<name>A0ABX8AYY6_9BACT</name>
<comment type="similarity">
    <text evidence="1">Belongs to the peptidase S1C family.</text>
</comment>
<dbReference type="SMART" id="SM00228">
    <property type="entry name" value="PDZ"/>
    <property type="match status" value="2"/>
</dbReference>
<dbReference type="CDD" id="cd06779">
    <property type="entry name" value="cpPDZ_Deg_HtrA-like"/>
    <property type="match status" value="1"/>
</dbReference>
<dbReference type="Gene3D" id="2.30.42.10">
    <property type="match status" value="2"/>
</dbReference>
<evidence type="ECO:0000256" key="2">
    <source>
        <dbReference type="SAM" id="SignalP"/>
    </source>
</evidence>
<dbReference type="InterPro" id="IPR043504">
    <property type="entry name" value="Peptidase_S1_PA_chymotrypsin"/>
</dbReference>